<dbReference type="OrthoDB" id="125465at2759"/>
<evidence type="ECO:0000313" key="1">
    <source>
        <dbReference type="EMBL" id="OWZ14178.1"/>
    </source>
</evidence>
<gene>
    <name evidence="1" type="ORF">PHMEG_00012381</name>
</gene>
<sequence length="161" mass="17761">MEPTSTTAVTATAEQWILHSLYACCNLSIRDEVICNPLGAVEKKNVDSNQEVRTLHDLSYQNEYSVNLAFIVESVPNVRYKSVAIISRRIEKLANAGHGGVIYILGDVKNAFRHLRTRASKVFKMAAYVKELGILVIDLAAPYGWSGSAPCYTLSGELFHG</sequence>
<name>A0A225WAA8_9STRA</name>
<organism evidence="1 2">
    <name type="scientific">Phytophthora megakarya</name>
    <dbReference type="NCBI Taxonomy" id="4795"/>
    <lineage>
        <taxon>Eukaryota</taxon>
        <taxon>Sar</taxon>
        <taxon>Stramenopiles</taxon>
        <taxon>Oomycota</taxon>
        <taxon>Peronosporomycetes</taxon>
        <taxon>Peronosporales</taxon>
        <taxon>Peronosporaceae</taxon>
        <taxon>Phytophthora</taxon>
    </lineage>
</organism>
<accession>A0A225WAA8</accession>
<proteinExistence type="predicted"/>
<protein>
    <submittedName>
        <fullName evidence="1">Uncharacterized protein</fullName>
    </submittedName>
</protein>
<dbReference type="Proteomes" id="UP000198211">
    <property type="component" value="Unassembled WGS sequence"/>
</dbReference>
<keyword evidence="2" id="KW-1185">Reference proteome</keyword>
<dbReference type="AlphaFoldDB" id="A0A225WAA8"/>
<dbReference type="EMBL" id="NBNE01001396">
    <property type="protein sequence ID" value="OWZ14178.1"/>
    <property type="molecule type" value="Genomic_DNA"/>
</dbReference>
<evidence type="ECO:0000313" key="2">
    <source>
        <dbReference type="Proteomes" id="UP000198211"/>
    </source>
</evidence>
<reference evidence="2" key="1">
    <citation type="submission" date="2017-03" db="EMBL/GenBank/DDBJ databases">
        <title>Phytopthora megakarya and P. palmivora, two closely related causual agents of cacao black pod achieved similar genome size and gene model numbers by different mechanisms.</title>
        <authorList>
            <person name="Ali S."/>
            <person name="Shao J."/>
            <person name="Larry D.J."/>
            <person name="Kronmiller B."/>
            <person name="Shen D."/>
            <person name="Strem M.D."/>
            <person name="Melnick R.L."/>
            <person name="Guiltinan M.J."/>
            <person name="Tyler B.M."/>
            <person name="Meinhardt L.W."/>
            <person name="Bailey B.A."/>
        </authorList>
    </citation>
    <scope>NUCLEOTIDE SEQUENCE [LARGE SCALE GENOMIC DNA]</scope>
    <source>
        <strain evidence="2">zdho120</strain>
    </source>
</reference>
<comment type="caution">
    <text evidence="1">The sequence shown here is derived from an EMBL/GenBank/DDBJ whole genome shotgun (WGS) entry which is preliminary data.</text>
</comment>